<keyword evidence="9 11" id="KW-0030">Aminoacyl-tRNA synthetase</keyword>
<dbReference type="InterPro" id="IPR006194">
    <property type="entry name" value="Gly-tRNA-synth_heterodimer"/>
</dbReference>
<dbReference type="PROSITE" id="PS50861">
    <property type="entry name" value="AA_TRNA_LIGASE_II_GLYAB"/>
    <property type="match status" value="1"/>
</dbReference>
<dbReference type="GO" id="GO:0016874">
    <property type="term" value="F:ligase activity"/>
    <property type="evidence" value="ECO:0007669"/>
    <property type="project" value="UniProtKB-KW"/>
</dbReference>
<evidence type="ECO:0000256" key="1">
    <source>
        <dbReference type="ARBA" id="ARBA00004496"/>
    </source>
</evidence>
<dbReference type="NCBIfam" id="TIGR00211">
    <property type="entry name" value="glyS"/>
    <property type="match status" value="1"/>
</dbReference>
<evidence type="ECO:0000256" key="3">
    <source>
        <dbReference type="ARBA" id="ARBA00011209"/>
    </source>
</evidence>
<dbReference type="EMBL" id="BMGI01000006">
    <property type="protein sequence ID" value="GGD47191.1"/>
    <property type="molecule type" value="Genomic_DNA"/>
</dbReference>
<dbReference type="HAMAP" id="MF_00255">
    <property type="entry name" value="Gly_tRNA_synth_beta"/>
    <property type="match status" value="1"/>
</dbReference>
<dbReference type="Pfam" id="PF05746">
    <property type="entry name" value="DALR_1"/>
    <property type="match status" value="1"/>
</dbReference>
<dbReference type="PANTHER" id="PTHR30075">
    <property type="entry name" value="GLYCYL-TRNA SYNTHETASE"/>
    <property type="match status" value="1"/>
</dbReference>
<comment type="caution">
    <text evidence="13">The sequence shown here is derived from an EMBL/GenBank/DDBJ whole genome shotgun (WGS) entry which is preliminary data.</text>
</comment>
<dbReference type="InterPro" id="IPR008909">
    <property type="entry name" value="DALR_anticod-bd"/>
</dbReference>
<keyword evidence="8 11" id="KW-0648">Protein biosynthesis</keyword>
<evidence type="ECO:0000256" key="2">
    <source>
        <dbReference type="ARBA" id="ARBA00008226"/>
    </source>
</evidence>
<dbReference type="SUPFAM" id="SSF109604">
    <property type="entry name" value="HD-domain/PDEase-like"/>
    <property type="match status" value="1"/>
</dbReference>
<evidence type="ECO:0000256" key="10">
    <source>
        <dbReference type="ARBA" id="ARBA00047937"/>
    </source>
</evidence>
<comment type="catalytic activity">
    <reaction evidence="10 11">
        <text>tRNA(Gly) + glycine + ATP = glycyl-tRNA(Gly) + AMP + diphosphate</text>
        <dbReference type="Rhea" id="RHEA:16013"/>
        <dbReference type="Rhea" id="RHEA-COMP:9664"/>
        <dbReference type="Rhea" id="RHEA-COMP:9683"/>
        <dbReference type="ChEBI" id="CHEBI:30616"/>
        <dbReference type="ChEBI" id="CHEBI:33019"/>
        <dbReference type="ChEBI" id="CHEBI:57305"/>
        <dbReference type="ChEBI" id="CHEBI:78442"/>
        <dbReference type="ChEBI" id="CHEBI:78522"/>
        <dbReference type="ChEBI" id="CHEBI:456215"/>
        <dbReference type="EC" id="6.1.1.14"/>
    </reaction>
</comment>
<keyword evidence="4 11" id="KW-0963">Cytoplasm</keyword>
<dbReference type="Proteomes" id="UP000617355">
    <property type="component" value="Unassembled WGS sequence"/>
</dbReference>
<evidence type="ECO:0000256" key="8">
    <source>
        <dbReference type="ARBA" id="ARBA00022917"/>
    </source>
</evidence>
<gene>
    <name evidence="11 13" type="primary">glyS</name>
    <name evidence="13" type="ORF">GCM10011358_33730</name>
</gene>
<organism evidence="13 14">
    <name type="scientific">Sinisalibacter lacisalsi</name>
    <dbReference type="NCBI Taxonomy" id="1526570"/>
    <lineage>
        <taxon>Bacteria</taxon>
        <taxon>Pseudomonadati</taxon>
        <taxon>Pseudomonadota</taxon>
        <taxon>Alphaproteobacteria</taxon>
        <taxon>Rhodobacterales</taxon>
        <taxon>Roseobacteraceae</taxon>
        <taxon>Sinisalibacter</taxon>
    </lineage>
</organism>
<dbReference type="InterPro" id="IPR015944">
    <property type="entry name" value="Gly-tRNA-synth_bsu"/>
</dbReference>
<sequence length="751" mass="81880">MDLLIELFSEEIPARMQARAAQDLKKLVTDGLVEAGLTYAAAAAAATPRRLALTLEGLPAVSPDRREERKGPKVGAPDKAIEGFLRGAGVTRDQLEERDTPKGAVWFATIEHKGRPAAEIVAEVLEATVRGFPWPKSMRWGVGSLRWVRPLHSILCILTDEHGPQVVPLEIDGLKAGDTTRGHRFMAPGEIRVASFEDYVAKLKAAHVVLDPTERAGTIWHDAQQKAFALGFEVVEDAGLLAEVAGLVEWPVVLLGDIADEFIELPPEVLQTSMKEHQKFFSVKNPGSGRIEKFVTVANRDTADHGVTILAGNQKVLAARLSDAKFFWENDLRQAKAQGLEAWTDRLGNVTFHNKLGSQRDRIERIAALAREIAPVVGADADLAAQAAKVAKADLSSEMVYEFPELQGIMGRYYAEAAGLDPQVAAACEEHYSPLGPSDDVPTAPVSVAVALADKLDTLTGFWAIDEKPTGSKDPFALRRAALGVIRLVLANGVRLRLDQFIDAQLLKHEIARARADDAHETEIDALEQTLQEIAKHGVFGAAFDVVLKALHKADKAPPTHDGSYLARVRETMPDLSDDLLAFIHDRLKVHLREEGIRHDVIDACVNMPGNDDLTLLVARARALQAVLDTDDGANLIQGFKRANNILAQAEEADGVEYSYGPDVKFAEDETEKALFAALDAAEAKIGPAMISEDFAAAMGAMAELRGPIDAFFEAVQINTENQILRRNRLNLLARIRDICLRVADLTRIEG</sequence>
<evidence type="ECO:0000256" key="6">
    <source>
        <dbReference type="ARBA" id="ARBA00022741"/>
    </source>
</evidence>
<accession>A0ABQ1QVJ3</accession>
<feature type="domain" description="DALR anticodon binding" evidence="12">
    <location>
        <begin position="640"/>
        <end position="738"/>
    </location>
</feature>
<dbReference type="Pfam" id="PF02092">
    <property type="entry name" value="tRNA_synt_2f"/>
    <property type="match status" value="1"/>
</dbReference>
<keyword evidence="5 11" id="KW-0436">Ligase</keyword>
<keyword evidence="6 11" id="KW-0547">Nucleotide-binding</keyword>
<protein>
    <recommendedName>
        <fullName evidence="11">Glycine--tRNA ligase beta subunit</fullName>
        <ecNumber evidence="11">6.1.1.14</ecNumber>
    </recommendedName>
    <alternativeName>
        <fullName evidence="11">Glycyl-tRNA synthetase beta subunit</fullName>
        <shortName evidence="11">GlyRS</shortName>
    </alternativeName>
</protein>
<keyword evidence="14" id="KW-1185">Reference proteome</keyword>
<comment type="subunit">
    <text evidence="3 11">Tetramer of two alpha and two beta subunits.</text>
</comment>
<comment type="similarity">
    <text evidence="2 11">Belongs to the class-II aminoacyl-tRNA synthetase family.</text>
</comment>
<reference evidence="14" key="1">
    <citation type="journal article" date="2019" name="Int. J. Syst. Evol. Microbiol.">
        <title>The Global Catalogue of Microorganisms (GCM) 10K type strain sequencing project: providing services to taxonomists for standard genome sequencing and annotation.</title>
        <authorList>
            <consortium name="The Broad Institute Genomics Platform"/>
            <consortium name="The Broad Institute Genome Sequencing Center for Infectious Disease"/>
            <person name="Wu L."/>
            <person name="Ma J."/>
        </authorList>
    </citation>
    <scope>NUCLEOTIDE SEQUENCE [LARGE SCALE GENOMIC DNA]</scope>
    <source>
        <strain evidence="14">CGMCC 1.12922</strain>
    </source>
</reference>
<name>A0ABQ1QVJ3_9RHOB</name>
<evidence type="ECO:0000256" key="7">
    <source>
        <dbReference type="ARBA" id="ARBA00022840"/>
    </source>
</evidence>
<dbReference type="EC" id="6.1.1.14" evidence="11"/>
<evidence type="ECO:0000313" key="14">
    <source>
        <dbReference type="Proteomes" id="UP000617355"/>
    </source>
</evidence>
<dbReference type="RefSeq" id="WP_188530088.1">
    <property type="nucleotide sequence ID" value="NZ_BMGI01000006.1"/>
</dbReference>
<evidence type="ECO:0000259" key="12">
    <source>
        <dbReference type="Pfam" id="PF05746"/>
    </source>
</evidence>
<dbReference type="PANTHER" id="PTHR30075:SF2">
    <property type="entry name" value="GLYCINE--TRNA LIGASE, CHLOROPLASTIC_MITOCHONDRIAL 2"/>
    <property type="match status" value="1"/>
</dbReference>
<comment type="subcellular location">
    <subcellularLocation>
        <location evidence="1 11">Cytoplasm</location>
    </subcellularLocation>
</comment>
<evidence type="ECO:0000256" key="5">
    <source>
        <dbReference type="ARBA" id="ARBA00022598"/>
    </source>
</evidence>
<evidence type="ECO:0000313" key="13">
    <source>
        <dbReference type="EMBL" id="GGD47191.1"/>
    </source>
</evidence>
<evidence type="ECO:0000256" key="4">
    <source>
        <dbReference type="ARBA" id="ARBA00022490"/>
    </source>
</evidence>
<evidence type="ECO:0000256" key="11">
    <source>
        <dbReference type="HAMAP-Rule" id="MF_00255"/>
    </source>
</evidence>
<dbReference type="PRINTS" id="PR01045">
    <property type="entry name" value="TRNASYNTHGB"/>
</dbReference>
<evidence type="ECO:0000256" key="9">
    <source>
        <dbReference type="ARBA" id="ARBA00023146"/>
    </source>
</evidence>
<proteinExistence type="inferred from homology"/>
<keyword evidence="7 11" id="KW-0067">ATP-binding</keyword>